<evidence type="ECO:0000313" key="3">
    <source>
        <dbReference type="EMBL" id="KEI69198.1"/>
    </source>
</evidence>
<evidence type="ECO:0000256" key="1">
    <source>
        <dbReference type="SAM" id="SignalP"/>
    </source>
</evidence>
<dbReference type="PANTHER" id="PTHR35535:SF1">
    <property type="entry name" value="HEAT SHOCK PROTEIN HSLJ"/>
    <property type="match status" value="1"/>
</dbReference>
<dbReference type="Proteomes" id="UP000027395">
    <property type="component" value="Chromosome"/>
</dbReference>
<dbReference type="Pfam" id="PF03724">
    <property type="entry name" value="META"/>
    <property type="match status" value="1"/>
</dbReference>
<dbReference type="InterPro" id="IPR038670">
    <property type="entry name" value="HslJ-like_sf"/>
</dbReference>
<evidence type="ECO:0000313" key="4">
    <source>
        <dbReference type="Proteomes" id="UP000027395"/>
    </source>
</evidence>
<feature type="domain" description="DUF306" evidence="2">
    <location>
        <begin position="27"/>
        <end position="135"/>
    </location>
</feature>
<dbReference type="HOGENOM" id="CLU_075808_5_3_3"/>
<reference evidence="3 4" key="1">
    <citation type="journal article" date="2014" name="Appl. Environ. Microbiol.">
        <title>Elucidation of insertion elements encoded on plasmids and in vitro construction of shuttle vectors from the toxic cyanobacterium Planktothrix.</title>
        <authorList>
            <person name="Christiansen G."/>
            <person name="Goesmann A."/>
            <person name="Kurmayer R."/>
        </authorList>
    </citation>
    <scope>NUCLEOTIDE SEQUENCE [LARGE SCALE GENOMIC DNA]</scope>
    <source>
        <strain evidence="3 4">NIVA-CYA 126/8</strain>
    </source>
</reference>
<keyword evidence="1" id="KW-0732">Signal</keyword>
<proteinExistence type="predicted"/>
<evidence type="ECO:0000259" key="2">
    <source>
        <dbReference type="Pfam" id="PF03724"/>
    </source>
</evidence>
<gene>
    <name evidence="3" type="ORF">A19Y_4562</name>
</gene>
<dbReference type="RefSeq" id="WP_081846438.1">
    <property type="nucleotide sequence ID" value="NZ_CM002803.1"/>
</dbReference>
<keyword evidence="4" id="KW-1185">Reference proteome</keyword>
<dbReference type="PANTHER" id="PTHR35535">
    <property type="entry name" value="HEAT SHOCK PROTEIN HSLJ"/>
    <property type="match status" value="1"/>
</dbReference>
<accession>A0A073CN63</accession>
<dbReference type="InterPro" id="IPR005184">
    <property type="entry name" value="DUF306_Meta_HslJ"/>
</dbReference>
<sequence length="144" mass="16092">MKKLLLSLSVASLSILSMINPSMASDALSGTSWKLISWGNEKSTQTPLDETEITLQFENDQISGSSSCNRYFASYTIEDEQLKFGVAGRTQMACPEEIMKQEDQFLSALEKSRTFEINAEGKLQINYKTNQGYGVMIFTPNQPE</sequence>
<dbReference type="PATRIC" id="fig|388467.6.peg.4502"/>
<dbReference type="eggNOG" id="COG3187">
    <property type="taxonomic scope" value="Bacteria"/>
</dbReference>
<feature type="signal peptide" evidence="1">
    <location>
        <begin position="1"/>
        <end position="24"/>
    </location>
</feature>
<protein>
    <recommendedName>
        <fullName evidence="2">DUF306 domain-containing protein</fullName>
    </recommendedName>
</protein>
<name>A0A073CN63_PLAA1</name>
<organism evidence="3 4">
    <name type="scientific">Planktothrix agardhii (strain NIVA-CYA 126/8)</name>
    <dbReference type="NCBI Taxonomy" id="388467"/>
    <lineage>
        <taxon>Bacteria</taxon>
        <taxon>Bacillati</taxon>
        <taxon>Cyanobacteriota</taxon>
        <taxon>Cyanophyceae</taxon>
        <taxon>Oscillatoriophycideae</taxon>
        <taxon>Oscillatoriales</taxon>
        <taxon>Microcoleaceae</taxon>
        <taxon>Planktothrix</taxon>
    </lineage>
</organism>
<dbReference type="InterPro" id="IPR053147">
    <property type="entry name" value="Hsp_HslJ-like"/>
</dbReference>
<dbReference type="STRING" id="388467.A19Y_4562"/>
<dbReference type="EMBL" id="CM002803">
    <property type="protein sequence ID" value="KEI69198.1"/>
    <property type="molecule type" value="Genomic_DNA"/>
</dbReference>
<feature type="chain" id="PRO_5001687609" description="DUF306 domain-containing protein" evidence="1">
    <location>
        <begin position="25"/>
        <end position="144"/>
    </location>
</feature>
<dbReference type="Gene3D" id="2.40.128.270">
    <property type="match status" value="1"/>
</dbReference>
<dbReference type="AlphaFoldDB" id="A0A073CN63"/>